<sequence>MISLGPGPTARSHWEAPPRRGSLHGTENLAQQPRSAAQDLPATWRRGAQARPARPDWDAMAFLRALWLARTR</sequence>
<dbReference type="RefSeq" id="XP_073558452.1">
    <property type="nucleotide sequence ID" value="XM_073703285.1"/>
</dbReference>
<gene>
    <name evidence="2" type="ORF">CCMA1212_006044</name>
</gene>
<evidence type="ECO:0000313" key="3">
    <source>
        <dbReference type="Proteomes" id="UP001642720"/>
    </source>
</evidence>
<protein>
    <submittedName>
        <fullName evidence="2">Uncharacterized protein</fullName>
    </submittedName>
</protein>
<evidence type="ECO:0000256" key="1">
    <source>
        <dbReference type="SAM" id="MobiDB-lite"/>
    </source>
</evidence>
<name>A0ABY2H287_9HYPO</name>
<feature type="region of interest" description="Disordered" evidence="1">
    <location>
        <begin position="1"/>
        <end position="51"/>
    </location>
</feature>
<dbReference type="GeneID" id="300577735"/>
<organism evidence="2 3">
    <name type="scientific">Trichoderma ghanense</name>
    <dbReference type="NCBI Taxonomy" id="65468"/>
    <lineage>
        <taxon>Eukaryota</taxon>
        <taxon>Fungi</taxon>
        <taxon>Dikarya</taxon>
        <taxon>Ascomycota</taxon>
        <taxon>Pezizomycotina</taxon>
        <taxon>Sordariomycetes</taxon>
        <taxon>Hypocreomycetidae</taxon>
        <taxon>Hypocreales</taxon>
        <taxon>Hypocreaceae</taxon>
        <taxon>Trichoderma</taxon>
    </lineage>
</organism>
<reference evidence="2 3" key="1">
    <citation type="submission" date="2018-01" db="EMBL/GenBank/DDBJ databases">
        <title>Genome characterization of the sugarcane-associated fungus Trichoderma ghanense CCMA-1212 and their application in lignocelulose bioconversion.</title>
        <authorList>
            <person name="Steindorff A.S."/>
            <person name="Mendes T.D."/>
            <person name="Vilela E.S.D."/>
            <person name="Rodrigues D.S."/>
            <person name="Formighieri E.F."/>
            <person name="Melo I.S."/>
            <person name="Favaro L.C.L."/>
        </authorList>
    </citation>
    <scope>NUCLEOTIDE SEQUENCE [LARGE SCALE GENOMIC DNA]</scope>
    <source>
        <strain evidence="2 3">CCMA-1212</strain>
    </source>
</reference>
<dbReference type="Proteomes" id="UP001642720">
    <property type="component" value="Unassembled WGS sequence"/>
</dbReference>
<comment type="caution">
    <text evidence="2">The sequence shown here is derived from an EMBL/GenBank/DDBJ whole genome shotgun (WGS) entry which is preliminary data.</text>
</comment>
<keyword evidence="3" id="KW-1185">Reference proteome</keyword>
<accession>A0ABY2H287</accession>
<dbReference type="EMBL" id="PPTA01000007">
    <property type="protein sequence ID" value="TFB02251.1"/>
    <property type="molecule type" value="Genomic_DNA"/>
</dbReference>
<evidence type="ECO:0000313" key="2">
    <source>
        <dbReference type="EMBL" id="TFB02251.1"/>
    </source>
</evidence>
<proteinExistence type="predicted"/>